<keyword evidence="2" id="KW-0560">Oxidoreductase</keyword>
<evidence type="ECO:0000256" key="2">
    <source>
        <dbReference type="ARBA" id="ARBA00023002"/>
    </source>
</evidence>
<evidence type="ECO:0000256" key="1">
    <source>
        <dbReference type="ARBA" id="ARBA00006601"/>
    </source>
</evidence>
<dbReference type="InterPro" id="IPR028359">
    <property type="entry name" value="UDP_ManNAc/GlcNAc_DH"/>
</dbReference>
<evidence type="ECO:0000259" key="6">
    <source>
        <dbReference type="SMART" id="SM00984"/>
    </source>
</evidence>
<dbReference type="GO" id="GO:0000271">
    <property type="term" value="P:polysaccharide biosynthetic process"/>
    <property type="evidence" value="ECO:0007669"/>
    <property type="project" value="InterPro"/>
</dbReference>
<organism evidence="7 8">
    <name type="scientific">Candidatus Woykebacteria bacterium RBG_19FT_COMBO_43_10</name>
    <dbReference type="NCBI Taxonomy" id="1802598"/>
    <lineage>
        <taxon>Bacteria</taxon>
        <taxon>Candidatus Woykeibacteriota</taxon>
    </lineage>
</organism>
<dbReference type="InterPro" id="IPR036220">
    <property type="entry name" value="UDP-Glc/GDP-Man_DH_C_sf"/>
</dbReference>
<name>A0A1G1WHS6_9BACT</name>
<dbReference type="InterPro" id="IPR036291">
    <property type="entry name" value="NAD(P)-bd_dom_sf"/>
</dbReference>
<evidence type="ECO:0000256" key="3">
    <source>
        <dbReference type="ARBA" id="ARBA00023027"/>
    </source>
</evidence>
<keyword evidence="3" id="KW-0520">NAD</keyword>
<feature type="domain" description="UDP-glucose/GDP-mannose dehydrogenase C-terminal" evidence="6">
    <location>
        <begin position="340"/>
        <end position="431"/>
    </location>
</feature>
<comment type="similarity">
    <text evidence="1 4">Belongs to the UDP-glucose/GDP-mannose dehydrogenase family.</text>
</comment>
<dbReference type="SUPFAM" id="SSF52413">
    <property type="entry name" value="UDP-glucose/GDP-mannose dehydrogenase C-terminal domain"/>
    <property type="match status" value="1"/>
</dbReference>
<accession>A0A1G1WHS6</accession>
<dbReference type="SUPFAM" id="SSF51735">
    <property type="entry name" value="NAD(P)-binding Rossmann-fold domains"/>
    <property type="match status" value="1"/>
</dbReference>
<dbReference type="Gene3D" id="3.40.50.720">
    <property type="entry name" value="NAD(P)-binding Rossmann-like Domain"/>
    <property type="match status" value="2"/>
</dbReference>
<dbReference type="GO" id="GO:0051287">
    <property type="term" value="F:NAD binding"/>
    <property type="evidence" value="ECO:0007669"/>
    <property type="project" value="InterPro"/>
</dbReference>
<evidence type="ECO:0000313" key="8">
    <source>
        <dbReference type="Proteomes" id="UP000176645"/>
    </source>
</evidence>
<dbReference type="Pfam" id="PF03721">
    <property type="entry name" value="UDPG_MGDP_dh_N"/>
    <property type="match status" value="1"/>
</dbReference>
<evidence type="ECO:0000313" key="7">
    <source>
        <dbReference type="EMBL" id="OGY27278.1"/>
    </source>
</evidence>
<dbReference type="InterPro" id="IPR008927">
    <property type="entry name" value="6-PGluconate_DH-like_C_sf"/>
</dbReference>
<dbReference type="PIRSF" id="PIRSF000124">
    <property type="entry name" value="UDPglc_GDPman_dh"/>
    <property type="match status" value="1"/>
</dbReference>
<gene>
    <name evidence="7" type="ORF">A2Z42_01495</name>
</gene>
<sequence>MNELKKKIKNKSAKIVVVGLGYVGLPVACLFAKKGFSVAGINRGQEKVDLINKGISPLDTVEEGVGELVKEAVKKHGLAATTDYKPIQNADIVIIAVETPVDEKTHLPNYKSLKSALTSVGDNLKKGTLVVVESTIAPGTTDSLVVPILEKTSKLQVNKDFFVGHCPERVKANRLLYQLKYYPRVIGGLTNETGNVMALLYKTIIKADLDITDPLTAEVVKTEENTFSDTLIAQANALALLSQSYGVNAHEVTALIRKIPGHWGSYLNPGPGVGGHCIPKDPYLKISKLQKSANGRADKLVSQLVNLVREINDYMPRNMINLLQKSLKEAHVQQGKAKVVVLGYSYKENTDDSRNSPTEALVKDLNGKVAKIQIHDPYVRQFSFDVRKTLKGADSLLLMVGHDKYKNLKLPEIKALMKSPIIIDGRNFFSRKEAERLGFIYRGVGNA</sequence>
<dbReference type="PANTHER" id="PTHR43491">
    <property type="entry name" value="UDP-N-ACETYL-D-MANNOSAMINE DEHYDROGENASE"/>
    <property type="match status" value="1"/>
</dbReference>
<evidence type="ECO:0000256" key="4">
    <source>
        <dbReference type="PIRNR" id="PIRNR000124"/>
    </source>
</evidence>
<dbReference type="InterPro" id="IPR014026">
    <property type="entry name" value="UDP-Glc/GDP-Man_DH_dimer"/>
</dbReference>
<dbReference type="Pfam" id="PF03720">
    <property type="entry name" value="UDPG_MGDP_dh_C"/>
    <property type="match status" value="1"/>
</dbReference>
<dbReference type="GO" id="GO:0016616">
    <property type="term" value="F:oxidoreductase activity, acting on the CH-OH group of donors, NAD or NADP as acceptor"/>
    <property type="evidence" value="ECO:0007669"/>
    <property type="project" value="InterPro"/>
</dbReference>
<dbReference type="Pfam" id="PF00984">
    <property type="entry name" value="UDPG_MGDP_dh"/>
    <property type="match status" value="1"/>
</dbReference>
<dbReference type="Proteomes" id="UP000176645">
    <property type="component" value="Unassembled WGS sequence"/>
</dbReference>
<dbReference type="PANTHER" id="PTHR43491:SF2">
    <property type="entry name" value="UDP-N-ACETYL-D-MANNOSAMINE DEHYDROGENASE"/>
    <property type="match status" value="1"/>
</dbReference>
<proteinExistence type="inferred from homology"/>
<protein>
    <recommendedName>
        <fullName evidence="6">UDP-glucose/GDP-mannose dehydrogenase C-terminal domain-containing protein</fullName>
    </recommendedName>
</protein>
<reference evidence="7 8" key="1">
    <citation type="journal article" date="2016" name="Nat. Commun.">
        <title>Thousands of microbial genomes shed light on interconnected biogeochemical processes in an aquifer system.</title>
        <authorList>
            <person name="Anantharaman K."/>
            <person name="Brown C.T."/>
            <person name="Hug L.A."/>
            <person name="Sharon I."/>
            <person name="Castelle C.J."/>
            <person name="Probst A.J."/>
            <person name="Thomas B.C."/>
            <person name="Singh A."/>
            <person name="Wilkins M.J."/>
            <person name="Karaoz U."/>
            <person name="Brodie E.L."/>
            <person name="Williams K.H."/>
            <person name="Hubbard S.S."/>
            <person name="Banfield J.F."/>
        </authorList>
    </citation>
    <scope>NUCLEOTIDE SEQUENCE [LARGE SCALE GENOMIC DNA]</scope>
</reference>
<dbReference type="SMART" id="SM00984">
    <property type="entry name" value="UDPG_MGDP_dh_C"/>
    <property type="match status" value="1"/>
</dbReference>
<dbReference type="EMBL" id="MHCU01000042">
    <property type="protein sequence ID" value="OGY27278.1"/>
    <property type="molecule type" value="Genomic_DNA"/>
</dbReference>
<dbReference type="InterPro" id="IPR017476">
    <property type="entry name" value="UDP-Glc/GDP-Man"/>
</dbReference>
<evidence type="ECO:0000256" key="5">
    <source>
        <dbReference type="SAM" id="Phobius"/>
    </source>
</evidence>
<dbReference type="AlphaFoldDB" id="A0A1G1WHS6"/>
<keyword evidence="5" id="KW-0472">Membrane</keyword>
<dbReference type="GO" id="GO:0016628">
    <property type="term" value="F:oxidoreductase activity, acting on the CH-CH group of donors, NAD or NADP as acceptor"/>
    <property type="evidence" value="ECO:0007669"/>
    <property type="project" value="InterPro"/>
</dbReference>
<keyword evidence="5" id="KW-1133">Transmembrane helix</keyword>
<dbReference type="NCBIfam" id="TIGR03026">
    <property type="entry name" value="NDP-sugDHase"/>
    <property type="match status" value="1"/>
</dbReference>
<feature type="transmembrane region" description="Helical" evidence="5">
    <location>
        <begin position="12"/>
        <end position="33"/>
    </location>
</feature>
<dbReference type="InterPro" id="IPR001732">
    <property type="entry name" value="UDP-Glc/GDP-Man_DH_N"/>
</dbReference>
<dbReference type="SUPFAM" id="SSF48179">
    <property type="entry name" value="6-phosphogluconate dehydrogenase C-terminal domain-like"/>
    <property type="match status" value="1"/>
</dbReference>
<comment type="caution">
    <text evidence="7">The sequence shown here is derived from an EMBL/GenBank/DDBJ whole genome shotgun (WGS) entry which is preliminary data.</text>
</comment>
<keyword evidence="5" id="KW-0812">Transmembrane</keyword>
<dbReference type="InterPro" id="IPR014027">
    <property type="entry name" value="UDP-Glc/GDP-Man_DH_C"/>
</dbReference>
<dbReference type="PIRSF" id="PIRSF500136">
    <property type="entry name" value="UDP_ManNAc_DH"/>
    <property type="match status" value="1"/>
</dbReference>